<evidence type="ECO:0000256" key="9">
    <source>
        <dbReference type="SAM" id="Phobius"/>
    </source>
</evidence>
<dbReference type="GO" id="GO:0016020">
    <property type="term" value="C:membrane"/>
    <property type="evidence" value="ECO:0007669"/>
    <property type="project" value="UniProtKB-SubCell"/>
</dbReference>
<dbReference type="AlphaFoldDB" id="A0A4Q7EC52"/>
<comment type="caution">
    <text evidence="12">The sequence shown here is derived from an EMBL/GenBank/DDBJ whole genome shotgun (WGS) entry which is preliminary data.</text>
</comment>
<dbReference type="Gene3D" id="1.20.1530.20">
    <property type="match status" value="1"/>
</dbReference>
<dbReference type="PANTHER" id="PTHR42751:SF3">
    <property type="entry name" value="SODIUM_GLUTAMATE SYMPORTER"/>
    <property type="match status" value="1"/>
</dbReference>
<dbReference type="InterPro" id="IPR006153">
    <property type="entry name" value="Cation/H_exchanger_TM"/>
</dbReference>
<dbReference type="InterPro" id="IPR003148">
    <property type="entry name" value="RCK_N"/>
</dbReference>
<evidence type="ECO:0000259" key="11">
    <source>
        <dbReference type="Pfam" id="PF02254"/>
    </source>
</evidence>
<dbReference type="Proteomes" id="UP000292345">
    <property type="component" value="Unassembled WGS sequence"/>
</dbReference>
<feature type="domain" description="RCK N-terminal" evidence="11">
    <location>
        <begin position="423"/>
        <end position="545"/>
    </location>
</feature>
<sequence>MLDLSFIHLSAFYELTALVVLAAALGFIGVLLRQPMIVSFIAVGVVAGPSALNIVQSHEHIELLAELGIAVLLFLVGLKLDLKLIRTLGPVALATGLGQVAFTSAIGFLLGKILGLDTVTSLYVAVALTFSSTIIIVKLLSDKREVDSLHGRIAVGFLIVQDLVVVLAMMVLSALGIGAQSGGTHSALAQIGSVMLYGLIMLTFVLVFIRYMATPLVSRIARSKELLITFAIGWATLLAAIGSQLGFSKELGGLLAGISLASTPFREAIVARLASLRDFLLLFFFIALGTQLDLSLLGSQVFPALILSLFVLIGNPIIVMVIMGLMGYRKRTGFLAGLTVAQISEFSLIFMAMGLTLGHVSADSLGLVTLVGLITIAMSVYMITYSHGLYNKLERWLSVFEREKPFREEALESQPSSEQAYDVILFGLGRYGKALAHYLQKEGFKLLAVDFNPDEVRRWRNDGHLVMYGDASDPAFVNDLPLQSVKWVVSAMPQHDLGVTHEDPRLALIDGLKQQHYSGGIAISTQHQHDRPLLEEKGATLVLMPFHDAAERAVERVKAATPASAHLEVNNEKI</sequence>
<feature type="transmembrane region" description="Helical" evidence="9">
    <location>
        <begin position="187"/>
        <end position="213"/>
    </location>
</feature>
<feature type="transmembrane region" description="Helical" evidence="9">
    <location>
        <begin position="90"/>
        <end position="110"/>
    </location>
</feature>
<evidence type="ECO:0000256" key="1">
    <source>
        <dbReference type="ARBA" id="ARBA00004141"/>
    </source>
</evidence>
<feature type="transmembrane region" description="Helical" evidence="9">
    <location>
        <begin position="37"/>
        <end position="55"/>
    </location>
</feature>
<feature type="transmembrane region" description="Helical" evidence="9">
    <location>
        <begin position="61"/>
        <end position="78"/>
    </location>
</feature>
<evidence type="ECO:0000313" key="12">
    <source>
        <dbReference type="EMBL" id="RZM80746.1"/>
    </source>
</evidence>
<comment type="subcellular location">
    <subcellularLocation>
        <location evidence="1">Membrane</location>
        <topology evidence="1">Multi-pass membrane protein</topology>
    </subcellularLocation>
</comment>
<feature type="transmembrane region" description="Helical" evidence="9">
    <location>
        <begin position="153"/>
        <end position="175"/>
    </location>
</feature>
<reference evidence="12 13" key="1">
    <citation type="submission" date="2018-01" db="EMBL/GenBank/DDBJ databases">
        <title>Co-occurrence of chitin degradation, pigmentation and bioactivity in marine Pseudoalteromonas.</title>
        <authorList>
            <person name="Paulsen S."/>
            <person name="Gram L."/>
            <person name="Machado H."/>
        </authorList>
    </citation>
    <scope>NUCLEOTIDE SEQUENCE [LARGE SCALE GENOMIC DNA]</scope>
    <source>
        <strain evidence="12 13">S1946</strain>
    </source>
</reference>
<dbReference type="GO" id="GO:1902600">
    <property type="term" value="P:proton transmembrane transport"/>
    <property type="evidence" value="ECO:0007669"/>
    <property type="project" value="InterPro"/>
</dbReference>
<feature type="transmembrane region" description="Helical" evidence="9">
    <location>
        <begin position="365"/>
        <end position="385"/>
    </location>
</feature>
<evidence type="ECO:0000259" key="10">
    <source>
        <dbReference type="Pfam" id="PF00999"/>
    </source>
</evidence>
<dbReference type="EMBL" id="PPUZ01000031">
    <property type="protein sequence ID" value="RZM80746.1"/>
    <property type="molecule type" value="Genomic_DNA"/>
</dbReference>
<organism evidence="12 13">
    <name type="scientific">Pseudoalteromonas rubra</name>
    <dbReference type="NCBI Taxonomy" id="43658"/>
    <lineage>
        <taxon>Bacteria</taxon>
        <taxon>Pseudomonadati</taxon>
        <taxon>Pseudomonadota</taxon>
        <taxon>Gammaproteobacteria</taxon>
        <taxon>Alteromonadales</taxon>
        <taxon>Pseudoalteromonadaceae</taxon>
        <taxon>Pseudoalteromonas</taxon>
    </lineage>
</organism>
<evidence type="ECO:0000256" key="4">
    <source>
        <dbReference type="ARBA" id="ARBA00022449"/>
    </source>
</evidence>
<comment type="similarity">
    <text evidence="2">Belongs to the monovalent cation:proton antiporter 2 (CPA2) transporter (TC 2.A.37) family.</text>
</comment>
<dbReference type="InterPro" id="IPR036291">
    <property type="entry name" value="NAD(P)-bd_dom_sf"/>
</dbReference>
<dbReference type="Gene3D" id="3.40.50.720">
    <property type="entry name" value="NAD(P)-binding Rossmann-like Domain"/>
    <property type="match status" value="1"/>
</dbReference>
<feature type="transmembrane region" description="Helical" evidence="9">
    <location>
        <begin position="333"/>
        <end position="353"/>
    </location>
</feature>
<feature type="transmembrane region" description="Helical" evidence="9">
    <location>
        <begin position="304"/>
        <end position="326"/>
    </location>
</feature>
<accession>A0A4Q7EC52</accession>
<name>A0A4Q7EC52_9GAMM</name>
<gene>
    <name evidence="12" type="ORF">C3B51_11815</name>
</gene>
<evidence type="ECO:0000256" key="5">
    <source>
        <dbReference type="ARBA" id="ARBA00022692"/>
    </source>
</evidence>
<evidence type="ECO:0000313" key="13">
    <source>
        <dbReference type="Proteomes" id="UP000292345"/>
    </source>
</evidence>
<dbReference type="Pfam" id="PF00999">
    <property type="entry name" value="Na_H_Exchanger"/>
    <property type="match status" value="1"/>
</dbReference>
<keyword evidence="4" id="KW-0050">Antiport</keyword>
<dbReference type="PANTHER" id="PTHR42751">
    <property type="entry name" value="SODIUM/HYDROGEN EXCHANGER FAMILY/TRKA DOMAIN PROTEIN"/>
    <property type="match status" value="1"/>
</dbReference>
<keyword evidence="5 9" id="KW-0812">Transmembrane</keyword>
<evidence type="ECO:0000256" key="8">
    <source>
        <dbReference type="ARBA" id="ARBA00023136"/>
    </source>
</evidence>
<keyword evidence="7" id="KW-0406">Ion transport</keyword>
<dbReference type="RefSeq" id="WP_130245166.1">
    <property type="nucleotide sequence ID" value="NZ_PPUZ01000031.1"/>
</dbReference>
<keyword evidence="8 9" id="KW-0472">Membrane</keyword>
<evidence type="ECO:0000256" key="3">
    <source>
        <dbReference type="ARBA" id="ARBA00022448"/>
    </source>
</evidence>
<dbReference type="GO" id="GO:0015297">
    <property type="term" value="F:antiporter activity"/>
    <property type="evidence" value="ECO:0007669"/>
    <property type="project" value="UniProtKB-KW"/>
</dbReference>
<evidence type="ECO:0000256" key="7">
    <source>
        <dbReference type="ARBA" id="ARBA00023065"/>
    </source>
</evidence>
<protein>
    <submittedName>
        <fullName evidence="12">Sodium:proton exchanger</fullName>
    </submittedName>
</protein>
<dbReference type="SUPFAM" id="SSF51735">
    <property type="entry name" value="NAD(P)-binding Rossmann-fold domains"/>
    <property type="match status" value="1"/>
</dbReference>
<dbReference type="GO" id="GO:0006813">
    <property type="term" value="P:potassium ion transport"/>
    <property type="evidence" value="ECO:0007669"/>
    <property type="project" value="InterPro"/>
</dbReference>
<evidence type="ECO:0000256" key="6">
    <source>
        <dbReference type="ARBA" id="ARBA00022989"/>
    </source>
</evidence>
<keyword evidence="6 9" id="KW-1133">Transmembrane helix</keyword>
<dbReference type="Pfam" id="PF02254">
    <property type="entry name" value="TrkA_N"/>
    <property type="match status" value="1"/>
</dbReference>
<feature type="transmembrane region" description="Helical" evidence="9">
    <location>
        <begin position="225"/>
        <end position="245"/>
    </location>
</feature>
<evidence type="ECO:0000256" key="2">
    <source>
        <dbReference type="ARBA" id="ARBA00005551"/>
    </source>
</evidence>
<dbReference type="InterPro" id="IPR038770">
    <property type="entry name" value="Na+/solute_symporter_sf"/>
</dbReference>
<feature type="transmembrane region" description="Helical" evidence="9">
    <location>
        <begin position="122"/>
        <end position="141"/>
    </location>
</feature>
<feature type="domain" description="Cation/H+ exchanger transmembrane" evidence="10">
    <location>
        <begin position="25"/>
        <end position="377"/>
    </location>
</feature>
<proteinExistence type="inferred from homology"/>
<feature type="transmembrane region" description="Helical" evidence="9">
    <location>
        <begin position="12"/>
        <end position="32"/>
    </location>
</feature>
<keyword evidence="3" id="KW-0813">Transport</keyword>